<proteinExistence type="inferred from homology"/>
<accession>A0ABQ3MRG7</accession>
<reference evidence="5" key="1">
    <citation type="journal article" date="2019" name="Int. J. Syst. Evol. Microbiol.">
        <title>The Global Catalogue of Microorganisms (GCM) 10K type strain sequencing project: providing services to taxonomists for standard genome sequencing and annotation.</title>
        <authorList>
            <consortium name="The Broad Institute Genomics Platform"/>
            <consortium name="The Broad Institute Genome Sequencing Center for Infectious Disease"/>
            <person name="Wu L."/>
            <person name="Ma J."/>
        </authorList>
    </citation>
    <scope>NUCLEOTIDE SEQUENCE [LARGE SCALE GENOMIC DNA]</scope>
    <source>
        <strain evidence="5">CGMCC 4.7367</strain>
    </source>
</reference>
<dbReference type="InterPro" id="IPR028081">
    <property type="entry name" value="Leu-bd"/>
</dbReference>
<feature type="domain" description="Leucine-binding protein" evidence="3">
    <location>
        <begin position="119"/>
        <end position="428"/>
    </location>
</feature>
<gene>
    <name evidence="4" type="ORF">GCM10017774_69400</name>
</gene>
<evidence type="ECO:0000259" key="3">
    <source>
        <dbReference type="Pfam" id="PF13458"/>
    </source>
</evidence>
<evidence type="ECO:0000313" key="5">
    <source>
        <dbReference type="Proteomes" id="UP000605568"/>
    </source>
</evidence>
<dbReference type="EMBL" id="BNAR01000013">
    <property type="protein sequence ID" value="GHH54397.1"/>
    <property type="molecule type" value="Genomic_DNA"/>
</dbReference>
<dbReference type="InterPro" id="IPR051010">
    <property type="entry name" value="BCAA_transport"/>
</dbReference>
<evidence type="ECO:0000256" key="1">
    <source>
        <dbReference type="ARBA" id="ARBA00010062"/>
    </source>
</evidence>
<dbReference type="Gene3D" id="3.40.50.2300">
    <property type="match status" value="2"/>
</dbReference>
<dbReference type="PANTHER" id="PTHR30483">
    <property type="entry name" value="LEUCINE-SPECIFIC-BINDING PROTEIN"/>
    <property type="match status" value="1"/>
</dbReference>
<comment type="similarity">
    <text evidence="1">Belongs to the leucine-binding protein family.</text>
</comment>
<organism evidence="4 5">
    <name type="scientific">Lentzea cavernae</name>
    <dbReference type="NCBI Taxonomy" id="2020703"/>
    <lineage>
        <taxon>Bacteria</taxon>
        <taxon>Bacillati</taxon>
        <taxon>Actinomycetota</taxon>
        <taxon>Actinomycetes</taxon>
        <taxon>Pseudonocardiales</taxon>
        <taxon>Pseudonocardiaceae</taxon>
        <taxon>Lentzea</taxon>
    </lineage>
</organism>
<name>A0ABQ3MRG7_9PSEU</name>
<comment type="caution">
    <text evidence="4">The sequence shown here is derived from an EMBL/GenBank/DDBJ whole genome shotgun (WGS) entry which is preliminary data.</text>
</comment>
<evidence type="ECO:0000256" key="2">
    <source>
        <dbReference type="ARBA" id="ARBA00022729"/>
    </source>
</evidence>
<keyword evidence="5" id="KW-1185">Reference proteome</keyword>
<sequence length="438" mass="47796">MHRDGECVGVTDGSYEFDPALANVQRRIREENEDVLRSKKPYVTIGFFAQMTVTEKDSVSMSWVKHQLQGAYLAQYRANHDRVAGDLPRVRLLIANAGSQIAAWEPVVDELLARTAAPDHLVAVAGMGTSTDNARKAMNRLSERGILMLGSTVTSDDLRTIPNLLRMAPTNSGQAKAVASYIKPKAHKALLVQDDSKSDLYPATLARSFTDHFPDQDHELVGQTELYDSSLPSVDNTFLQMMPNICNSKPEVVFFAGRGKHLASFVTQLTGRRCQEHPIIVLTGDDVSTAVFGDGVVRRALESGVEVVFTTLAHPEAWSREPKAFEKDATFIFVEKICSYCFPSAFPDDALEDAAAIMAYDSVLTGVFAIRYSTGKTGDVVSAKDVLQTKNRLHTTMSVPGASGRLSFDKDGTAVDKAVPIMKLRADGTAEFLSLSTA</sequence>
<dbReference type="InterPro" id="IPR028082">
    <property type="entry name" value="Peripla_BP_I"/>
</dbReference>
<dbReference type="Proteomes" id="UP000605568">
    <property type="component" value="Unassembled WGS sequence"/>
</dbReference>
<dbReference type="PANTHER" id="PTHR30483:SF6">
    <property type="entry name" value="PERIPLASMIC BINDING PROTEIN OF ABC TRANSPORTER FOR NATURAL AMINO ACIDS"/>
    <property type="match status" value="1"/>
</dbReference>
<dbReference type="Pfam" id="PF13458">
    <property type="entry name" value="Peripla_BP_6"/>
    <property type="match status" value="1"/>
</dbReference>
<protein>
    <submittedName>
        <fullName evidence="4">ABC transporter substrate-binding protein</fullName>
    </submittedName>
</protein>
<keyword evidence="2" id="KW-0732">Signal</keyword>
<evidence type="ECO:0000313" key="4">
    <source>
        <dbReference type="EMBL" id="GHH54397.1"/>
    </source>
</evidence>
<dbReference type="SUPFAM" id="SSF53822">
    <property type="entry name" value="Periplasmic binding protein-like I"/>
    <property type="match status" value="1"/>
</dbReference>